<organism evidence="1 2">
    <name type="scientific">Oryzias melastigma</name>
    <name type="common">Marine medaka</name>
    <dbReference type="NCBI Taxonomy" id="30732"/>
    <lineage>
        <taxon>Eukaryota</taxon>
        <taxon>Metazoa</taxon>
        <taxon>Chordata</taxon>
        <taxon>Craniata</taxon>
        <taxon>Vertebrata</taxon>
        <taxon>Euteleostomi</taxon>
        <taxon>Actinopterygii</taxon>
        <taxon>Neopterygii</taxon>
        <taxon>Teleostei</taxon>
        <taxon>Neoteleostei</taxon>
        <taxon>Acanthomorphata</taxon>
        <taxon>Ovalentaria</taxon>
        <taxon>Atherinomorphae</taxon>
        <taxon>Beloniformes</taxon>
        <taxon>Adrianichthyidae</taxon>
        <taxon>Oryziinae</taxon>
        <taxon>Oryzias</taxon>
    </lineage>
</organism>
<accession>A0A834FSJ0</accession>
<dbReference type="Proteomes" id="UP000646548">
    <property type="component" value="Unassembled WGS sequence"/>
</dbReference>
<sequence length="57" mass="6590">EILAARRPWTFRTGGWRVHQKKGGNQRPGTLDLSWNRPSRRAFTHPPHQPSLCLTDT</sequence>
<proteinExistence type="predicted"/>
<evidence type="ECO:0000313" key="1">
    <source>
        <dbReference type="EMBL" id="KAF6739185.1"/>
    </source>
</evidence>
<name>A0A834FSJ0_ORYME</name>
<comment type="caution">
    <text evidence="1">The sequence shown here is derived from an EMBL/GenBank/DDBJ whole genome shotgun (WGS) entry which is preliminary data.</text>
</comment>
<dbReference type="EMBL" id="WKFB01000014">
    <property type="protein sequence ID" value="KAF6739185.1"/>
    <property type="molecule type" value="Genomic_DNA"/>
</dbReference>
<protein>
    <submittedName>
        <fullName evidence="1">Uncharacterized protein</fullName>
    </submittedName>
</protein>
<evidence type="ECO:0000313" key="2">
    <source>
        <dbReference type="Proteomes" id="UP000646548"/>
    </source>
</evidence>
<feature type="non-terminal residue" evidence="1">
    <location>
        <position position="1"/>
    </location>
</feature>
<reference evidence="1" key="1">
    <citation type="journal article" name="BMC Genomics">
        <title>Long-read sequencing and de novo genome assembly of marine medaka (Oryzias melastigma).</title>
        <authorList>
            <person name="Liang P."/>
            <person name="Saqib H.S.A."/>
            <person name="Ni X."/>
            <person name="Shen Y."/>
        </authorList>
    </citation>
    <scope>NUCLEOTIDE SEQUENCE</scope>
    <source>
        <strain evidence="1">Bigg-433</strain>
    </source>
</reference>
<dbReference type="AlphaFoldDB" id="A0A834FSJ0"/>
<gene>
    <name evidence="1" type="ORF">FQA47_025256</name>
</gene>